<evidence type="ECO:0000259" key="2">
    <source>
        <dbReference type="Pfam" id="PF13193"/>
    </source>
</evidence>
<gene>
    <name evidence="3" type="ORF">CUNI_LOCUS11085</name>
</gene>
<evidence type="ECO:0000313" key="3">
    <source>
        <dbReference type="EMBL" id="CAG5125527.1"/>
    </source>
</evidence>
<comment type="caution">
    <text evidence="3">The sequence shown here is derived from an EMBL/GenBank/DDBJ whole genome shotgun (WGS) entry which is preliminary data.</text>
</comment>
<organism evidence="3 4">
    <name type="scientific">Candidula unifasciata</name>
    <dbReference type="NCBI Taxonomy" id="100452"/>
    <lineage>
        <taxon>Eukaryota</taxon>
        <taxon>Metazoa</taxon>
        <taxon>Spiralia</taxon>
        <taxon>Lophotrochozoa</taxon>
        <taxon>Mollusca</taxon>
        <taxon>Gastropoda</taxon>
        <taxon>Heterobranchia</taxon>
        <taxon>Euthyneura</taxon>
        <taxon>Panpulmonata</taxon>
        <taxon>Eupulmonata</taxon>
        <taxon>Stylommatophora</taxon>
        <taxon>Helicina</taxon>
        <taxon>Helicoidea</taxon>
        <taxon>Geomitridae</taxon>
        <taxon>Candidula</taxon>
    </lineage>
</organism>
<sequence length="573" mass="63639">MGANIAIPERKNLDTIPKLVKHWSVSLPDQELFVFYNGDRRESYTCRQVFQLAGKFSSRLRHQYGFKKGDIIANTLPNSPERVFTDLGIILAGCVTLNAATMFADGSDFLTSANNSGLLAAIVCPEGNGPAWRILKNYIRGDATSSTAVFACDKAPLMETAILVSRQPTGSRGHFLHELQDSTEPIFVEQGVQPDDILIVLTTSGSTGYCKLVAKTHRDLIDQWLDACNYVTEHSRQQWTTNVIYNDRLIGWLGGFPFGTYINADTRVLLDVFDTQGLKVGADLWKIICAEKVDYAIILPLDLDYLMNHTSFAVAADYKMKMICCGGQPIRKDQFLSYYAVAREVSVVYATTEAGLLSYDILQVSGISSIVAENKVKDYFCGQVAPGVEVRIVDADNKECQTGQVGTIHVKGRAVFRGYVNRVENPDPKTLLAFTKDGWLNTDDSGYFDEARNLYVLGRLKDVITFGAAFVYPGWLEPKITQHPAISEACIVPVSDPVLYHNICAIVKPVDGSDLSLQELETICRDIFLTDKDMEGTPVPKFYLILQDFPQTATGKVDRKILQKMAEEKFGVH</sequence>
<protein>
    <submittedName>
        <fullName evidence="3">Uncharacterized protein</fullName>
    </submittedName>
</protein>
<reference evidence="3" key="1">
    <citation type="submission" date="2021-04" db="EMBL/GenBank/DDBJ databases">
        <authorList>
            <consortium name="Molecular Ecology Group"/>
        </authorList>
    </citation>
    <scope>NUCLEOTIDE SEQUENCE</scope>
</reference>
<keyword evidence="4" id="KW-1185">Reference proteome</keyword>
<evidence type="ECO:0000313" key="4">
    <source>
        <dbReference type="Proteomes" id="UP000678393"/>
    </source>
</evidence>
<dbReference type="AlphaFoldDB" id="A0A8S3Z7P0"/>
<dbReference type="InterPro" id="IPR042099">
    <property type="entry name" value="ANL_N_sf"/>
</dbReference>
<dbReference type="Proteomes" id="UP000678393">
    <property type="component" value="Unassembled WGS sequence"/>
</dbReference>
<proteinExistence type="predicted"/>
<dbReference type="Gene3D" id="3.30.300.30">
    <property type="match status" value="1"/>
</dbReference>
<name>A0A8S3Z7P0_9EUPU</name>
<dbReference type="PANTHER" id="PTHR42814:SF3">
    <property type="entry name" value="BETA-N-ACETYLHEXOSAMINIDASE"/>
    <property type="match status" value="1"/>
</dbReference>
<dbReference type="InterPro" id="IPR025110">
    <property type="entry name" value="AMP-bd_C"/>
</dbReference>
<dbReference type="PANTHER" id="PTHR42814">
    <property type="entry name" value="AMP-BINDING DOMAIN-CONTAINING PROTEIN"/>
    <property type="match status" value="1"/>
</dbReference>
<feature type="domain" description="AMP-dependent synthetase/ligase" evidence="1">
    <location>
        <begin position="26"/>
        <end position="419"/>
    </location>
</feature>
<feature type="domain" description="AMP-binding enzyme C-terminal" evidence="2">
    <location>
        <begin position="477"/>
        <end position="556"/>
    </location>
</feature>
<dbReference type="Gene3D" id="3.40.50.12780">
    <property type="entry name" value="N-terminal domain of ligase-like"/>
    <property type="match status" value="1"/>
</dbReference>
<dbReference type="Pfam" id="PF13193">
    <property type="entry name" value="AMP-binding_C"/>
    <property type="match status" value="1"/>
</dbReference>
<dbReference type="Pfam" id="PF00501">
    <property type="entry name" value="AMP-binding"/>
    <property type="match status" value="1"/>
</dbReference>
<dbReference type="InterPro" id="IPR045851">
    <property type="entry name" value="AMP-bd_C_sf"/>
</dbReference>
<dbReference type="SUPFAM" id="SSF56801">
    <property type="entry name" value="Acetyl-CoA synthetase-like"/>
    <property type="match status" value="1"/>
</dbReference>
<evidence type="ECO:0000259" key="1">
    <source>
        <dbReference type="Pfam" id="PF00501"/>
    </source>
</evidence>
<accession>A0A8S3Z7P0</accession>
<dbReference type="CDD" id="cd04433">
    <property type="entry name" value="AFD_class_I"/>
    <property type="match status" value="1"/>
</dbReference>
<dbReference type="EMBL" id="CAJHNH020002086">
    <property type="protein sequence ID" value="CAG5125527.1"/>
    <property type="molecule type" value="Genomic_DNA"/>
</dbReference>
<dbReference type="InterPro" id="IPR000873">
    <property type="entry name" value="AMP-dep_synth/lig_dom"/>
</dbReference>
<dbReference type="OrthoDB" id="5953112at2759"/>